<dbReference type="Proteomes" id="UP000232122">
    <property type="component" value="Unassembled WGS sequence"/>
</dbReference>
<dbReference type="EMBL" id="NPEF02000016">
    <property type="protein sequence ID" value="MDV6236741.1"/>
    <property type="molecule type" value="Genomic_DNA"/>
</dbReference>
<comment type="caution">
    <text evidence="1">The sequence shown here is derived from an EMBL/GenBank/DDBJ whole genome shotgun (WGS) entry which is preliminary data.</text>
</comment>
<evidence type="ECO:0000313" key="2">
    <source>
        <dbReference type="Proteomes" id="UP000232122"/>
    </source>
</evidence>
<dbReference type="RefSeq" id="WP_243401741.1">
    <property type="nucleotide sequence ID" value="NZ_NPEF02000016.1"/>
</dbReference>
<reference evidence="1 2" key="1">
    <citation type="journal article" date="2018" name="Microb. Genom.">
        <title>Deciphering the unexplored Leptospira diversity from soils uncovers genomic evolution to virulence.</title>
        <authorList>
            <person name="Thibeaux R."/>
            <person name="Iraola G."/>
            <person name="Ferres I."/>
            <person name="Bierque E."/>
            <person name="Girault D."/>
            <person name="Soupe-Gilbert M.E."/>
            <person name="Picardeau M."/>
            <person name="Goarant C."/>
        </authorList>
    </citation>
    <scope>NUCLEOTIDE SEQUENCE [LARGE SCALE GENOMIC DNA]</scope>
    <source>
        <strain evidence="1 2">ATI7-C-A5</strain>
    </source>
</reference>
<gene>
    <name evidence="1" type="ORF">CH379_014020</name>
</gene>
<sequence length="490" mass="55505">MKDRICRFVIFGTLSFSILLVFPLAAALSLKDIPSSIGYDGRKISKQFLGFLRGAAKKVQYDGRALEFHKYIETSLEKFELKKLYQSEFLQKSEDGTHWVAYRGKFSPDGYKIKLEEKRSNSSPFAFGDFNAEFNLRHNPKPLYGGNSYSGNLDLATHLGPFTHKHALAVLETGLKYLDSQNVRQIDAPVTGIFKKVNHPEARKVLNDLSKSFPDLGKFLNYYFGLDSLLILAENKETGGESSITKFNFKGSISKNLTDDYQELGDYLDSIKYLGWVNVKIENSKGRILAEFRLDSKTPSVSFKFLTKQGKILPYDSKGVAYPEEPFAISSLNHFPFQIRISLEANLYGLLLENPEILLSGVFVNHPDNGSLSFRILKVETFEVSGGFSYVIPTWAINLVIPGNLESIIHEFTETLVHANGDKGTKAALFWNREAGKTTMKTHVESEFLDNFFIRFGLKIWNHKVLPSEEAREDIRNVFIRAVDLILKDI</sequence>
<name>A0AAE4QPT4_9LEPT</name>
<organism evidence="1 2">
    <name type="scientific">Leptospira ellisii</name>
    <dbReference type="NCBI Taxonomy" id="2023197"/>
    <lineage>
        <taxon>Bacteria</taxon>
        <taxon>Pseudomonadati</taxon>
        <taxon>Spirochaetota</taxon>
        <taxon>Spirochaetia</taxon>
        <taxon>Leptospirales</taxon>
        <taxon>Leptospiraceae</taxon>
        <taxon>Leptospira</taxon>
    </lineage>
</organism>
<protein>
    <submittedName>
        <fullName evidence="1">Uncharacterized protein</fullName>
    </submittedName>
</protein>
<accession>A0AAE4QPT4</accession>
<proteinExistence type="predicted"/>
<evidence type="ECO:0000313" key="1">
    <source>
        <dbReference type="EMBL" id="MDV6236741.1"/>
    </source>
</evidence>
<dbReference type="AlphaFoldDB" id="A0AAE4QPT4"/>
<keyword evidence="2" id="KW-1185">Reference proteome</keyword>